<evidence type="ECO:0000313" key="3">
    <source>
        <dbReference type="Proteomes" id="UP000662747"/>
    </source>
</evidence>
<feature type="compositionally biased region" description="Polar residues" evidence="1">
    <location>
        <begin position="44"/>
        <end position="57"/>
    </location>
</feature>
<feature type="region of interest" description="Disordered" evidence="1">
    <location>
        <begin position="41"/>
        <end position="68"/>
    </location>
</feature>
<evidence type="ECO:0000313" key="2">
    <source>
        <dbReference type="EMBL" id="QSQ19327.1"/>
    </source>
</evidence>
<organism evidence="2 3">
    <name type="scientific">Pyxidicoccus parkwayensis</name>
    <dbReference type="NCBI Taxonomy" id="2813578"/>
    <lineage>
        <taxon>Bacteria</taxon>
        <taxon>Pseudomonadati</taxon>
        <taxon>Myxococcota</taxon>
        <taxon>Myxococcia</taxon>
        <taxon>Myxococcales</taxon>
        <taxon>Cystobacterineae</taxon>
        <taxon>Myxococcaceae</taxon>
        <taxon>Pyxidicoccus</taxon>
    </lineage>
</organism>
<evidence type="ECO:0000256" key="1">
    <source>
        <dbReference type="SAM" id="MobiDB-lite"/>
    </source>
</evidence>
<dbReference type="Proteomes" id="UP000662747">
    <property type="component" value="Chromosome"/>
</dbReference>
<gene>
    <name evidence="2" type="ORF">JY651_28775</name>
</gene>
<dbReference type="EMBL" id="CP071090">
    <property type="protein sequence ID" value="QSQ19327.1"/>
    <property type="molecule type" value="Genomic_DNA"/>
</dbReference>
<accession>A0ABX7NP92</accession>
<proteinExistence type="predicted"/>
<keyword evidence="3" id="KW-1185">Reference proteome</keyword>
<protein>
    <submittedName>
        <fullName evidence="2">Uncharacterized protein</fullName>
    </submittedName>
</protein>
<sequence>MVLFGVVRATGLSPDEVRAWAWPDTLHYLAYCELEAERARLPSSRGTSPRSGANTRTLIYRVHPRPGE</sequence>
<reference evidence="2 3" key="1">
    <citation type="submission" date="2021-02" db="EMBL/GenBank/DDBJ databases">
        <title>De Novo genome assembly of isolated myxobacteria.</title>
        <authorList>
            <person name="Stevens D.C."/>
        </authorList>
    </citation>
    <scope>NUCLEOTIDE SEQUENCE [LARGE SCALE GENOMIC DNA]</scope>
    <source>
        <strain evidence="3">SCPEA02</strain>
    </source>
</reference>
<name>A0ABX7NP92_9BACT</name>
<dbReference type="RefSeq" id="WP_206720914.1">
    <property type="nucleotide sequence ID" value="NZ_CP071090.1"/>
</dbReference>